<organism evidence="1 2">
    <name type="scientific">Vermiconidia calcicola</name>
    <dbReference type="NCBI Taxonomy" id="1690605"/>
    <lineage>
        <taxon>Eukaryota</taxon>
        <taxon>Fungi</taxon>
        <taxon>Dikarya</taxon>
        <taxon>Ascomycota</taxon>
        <taxon>Pezizomycotina</taxon>
        <taxon>Dothideomycetes</taxon>
        <taxon>Dothideomycetidae</taxon>
        <taxon>Mycosphaerellales</taxon>
        <taxon>Extremaceae</taxon>
        <taxon>Vermiconidia</taxon>
    </lineage>
</organism>
<reference evidence="1" key="1">
    <citation type="submission" date="2023-07" db="EMBL/GenBank/DDBJ databases">
        <title>Black Yeasts Isolated from many extreme environments.</title>
        <authorList>
            <person name="Coleine C."/>
            <person name="Stajich J.E."/>
            <person name="Selbmann L."/>
        </authorList>
    </citation>
    <scope>NUCLEOTIDE SEQUENCE</scope>
    <source>
        <strain evidence="1">CCFEE 5714</strain>
    </source>
</reference>
<gene>
    <name evidence="1" type="ORF">LTR37_001651</name>
</gene>
<comment type="caution">
    <text evidence="1">The sequence shown here is derived from an EMBL/GenBank/DDBJ whole genome shotgun (WGS) entry which is preliminary data.</text>
</comment>
<evidence type="ECO:0000313" key="1">
    <source>
        <dbReference type="EMBL" id="KAK3723770.1"/>
    </source>
</evidence>
<sequence length="126" mass="13969">MDETLSGSKSAKRLVHNAKMDGKEDLRAHHVDNGTDSPTFGEKGEHGHRDPILDQFSPADFKAIKKKLDLRLILTLGLMYCVSLMDRTNMPNAAIAGMTVELEMVEPNGIRYARASTPQTYSLLLI</sequence>
<dbReference type="EMBL" id="JAUTXU010000008">
    <property type="protein sequence ID" value="KAK3723770.1"/>
    <property type="molecule type" value="Genomic_DNA"/>
</dbReference>
<keyword evidence="2" id="KW-1185">Reference proteome</keyword>
<protein>
    <submittedName>
        <fullName evidence="1">Uncharacterized protein</fullName>
    </submittedName>
</protein>
<proteinExistence type="predicted"/>
<accession>A0ACC3NVL5</accession>
<evidence type="ECO:0000313" key="2">
    <source>
        <dbReference type="Proteomes" id="UP001281147"/>
    </source>
</evidence>
<dbReference type="Proteomes" id="UP001281147">
    <property type="component" value="Unassembled WGS sequence"/>
</dbReference>
<name>A0ACC3NVL5_9PEZI</name>